<feature type="compositionally biased region" description="Polar residues" evidence="1">
    <location>
        <begin position="143"/>
        <end position="152"/>
    </location>
</feature>
<dbReference type="EMBL" id="CABFNS010000851">
    <property type="protein sequence ID" value="VUC32742.1"/>
    <property type="molecule type" value="Genomic_DNA"/>
</dbReference>
<dbReference type="InterPro" id="IPR046347">
    <property type="entry name" value="bZIP_sf"/>
</dbReference>
<sequence>MPLEKNRSSRHPPKRKADSGSDNPDRKRAQNRISQQCLREKNLAYVRNLEDTVELLRSAAAGENDNSGGQQDRYQKLLEAHLNQMKENQALRDALLRLRKKLLSFSNAAAAAADDEIFSSILARGSEGAGDSPRGHLQGHPEPSSSQAQSRYQDAVEDQLISTDPSGITSAVQEFELQDTYLYEPPSVSTAVFEDAATALLDSHVVASHVDEDNSVQTTLFSRLENSSVDTMLALDMRMPSPTQTIIGGERVVITSGTVFGAKLLSACQKLIKRASPSLISTQELRNDFGKRLSLAACHLMSYCSGLESYIYGVNGAQYIEKVLSWRLGFEAKDGVPSPFRPTPLQSNDLVHSWYIDLFNWPDIRDQLLLQQCPLDYDMLTKDVMLHSVIDQPHRGVAVSVIDVFQNQILRRKATSTQNTPVRNYLNDPSWVLYEISSELRNRYPYEADLVERAFITELERRMQVLPPVCHSDQSFSLPTDGGFRPNDVATFLGLDNMTEWKLSKEFARKYPFLDCSAGTLFTSFQDDTNSPDVLPN</sequence>
<organism evidence="2 3">
    <name type="scientific">Bionectria ochroleuca</name>
    <name type="common">Gliocladium roseum</name>
    <dbReference type="NCBI Taxonomy" id="29856"/>
    <lineage>
        <taxon>Eukaryota</taxon>
        <taxon>Fungi</taxon>
        <taxon>Dikarya</taxon>
        <taxon>Ascomycota</taxon>
        <taxon>Pezizomycotina</taxon>
        <taxon>Sordariomycetes</taxon>
        <taxon>Hypocreomycetidae</taxon>
        <taxon>Hypocreales</taxon>
        <taxon>Bionectriaceae</taxon>
        <taxon>Clonostachys</taxon>
    </lineage>
</organism>
<accession>A0ABY6URV7</accession>
<evidence type="ECO:0000313" key="3">
    <source>
        <dbReference type="Proteomes" id="UP000766486"/>
    </source>
</evidence>
<evidence type="ECO:0000256" key="1">
    <source>
        <dbReference type="SAM" id="MobiDB-lite"/>
    </source>
</evidence>
<protein>
    <recommendedName>
        <fullName evidence="4">BZIP domain-containing protein</fullName>
    </recommendedName>
</protein>
<comment type="caution">
    <text evidence="2">The sequence shown here is derived from an EMBL/GenBank/DDBJ whole genome shotgun (WGS) entry which is preliminary data.</text>
</comment>
<proteinExistence type="predicted"/>
<name>A0ABY6URV7_BIOOC</name>
<dbReference type="Proteomes" id="UP000766486">
    <property type="component" value="Unassembled WGS sequence"/>
</dbReference>
<dbReference type="InterPro" id="IPR021833">
    <property type="entry name" value="DUF3425"/>
</dbReference>
<dbReference type="PANTHER" id="PTHR37012:SF2">
    <property type="entry name" value="BZIP DOMAIN-CONTAINING PROTEIN-RELATED"/>
    <property type="match status" value="1"/>
</dbReference>
<keyword evidence="3" id="KW-1185">Reference proteome</keyword>
<dbReference type="Pfam" id="PF11905">
    <property type="entry name" value="DUF3425"/>
    <property type="match status" value="1"/>
</dbReference>
<dbReference type="CDD" id="cd14688">
    <property type="entry name" value="bZIP_YAP"/>
    <property type="match status" value="1"/>
</dbReference>
<dbReference type="Gene3D" id="1.20.5.170">
    <property type="match status" value="1"/>
</dbReference>
<evidence type="ECO:0008006" key="4">
    <source>
        <dbReference type="Google" id="ProtNLM"/>
    </source>
</evidence>
<evidence type="ECO:0000313" key="2">
    <source>
        <dbReference type="EMBL" id="VUC32742.1"/>
    </source>
</evidence>
<feature type="region of interest" description="Disordered" evidence="1">
    <location>
        <begin position="1"/>
        <end position="34"/>
    </location>
</feature>
<feature type="compositionally biased region" description="Basic and acidic residues" evidence="1">
    <location>
        <begin position="15"/>
        <end position="28"/>
    </location>
</feature>
<feature type="region of interest" description="Disordered" evidence="1">
    <location>
        <begin position="125"/>
        <end position="154"/>
    </location>
</feature>
<dbReference type="SUPFAM" id="SSF57959">
    <property type="entry name" value="Leucine zipper domain"/>
    <property type="match status" value="1"/>
</dbReference>
<dbReference type="PANTHER" id="PTHR37012">
    <property type="entry name" value="B-ZIP TRANSCRIPTION FACTOR (EUROFUNG)-RELATED"/>
    <property type="match status" value="1"/>
</dbReference>
<gene>
    <name evidence="2" type="ORF">CLO192961_LOCUS328988</name>
</gene>
<reference evidence="2 3" key="1">
    <citation type="submission" date="2019-06" db="EMBL/GenBank/DDBJ databases">
        <authorList>
            <person name="Broberg M."/>
        </authorList>
    </citation>
    <scope>NUCLEOTIDE SEQUENCE [LARGE SCALE GENOMIC DNA]</scope>
</reference>